<sequence>DYLKILPACLNPQVADCFTWKGNLNGIYSARDGYFWLNRGDFAGIDIDNISWNWLWQGIGSGNFLHRKNSNSFFGQLSIILFPLGQCSTIATCFR</sequence>
<evidence type="ECO:0000313" key="1">
    <source>
        <dbReference type="EMBL" id="PNX62033.1"/>
    </source>
</evidence>
<feature type="non-terminal residue" evidence="1">
    <location>
        <position position="1"/>
    </location>
</feature>
<dbReference type="AlphaFoldDB" id="A0A2K3K6Y4"/>
<gene>
    <name evidence="1" type="ORF">L195_g060954</name>
</gene>
<reference evidence="1 2" key="1">
    <citation type="journal article" date="2014" name="Am. J. Bot.">
        <title>Genome assembly and annotation for red clover (Trifolium pratense; Fabaceae).</title>
        <authorList>
            <person name="Istvanek J."/>
            <person name="Jaros M."/>
            <person name="Krenek A."/>
            <person name="Repkova J."/>
        </authorList>
    </citation>
    <scope>NUCLEOTIDE SEQUENCE [LARGE SCALE GENOMIC DNA]</scope>
    <source>
        <strain evidence="2">cv. Tatra</strain>
        <tissue evidence="1">Young leaves</tissue>
    </source>
</reference>
<evidence type="ECO:0000313" key="2">
    <source>
        <dbReference type="Proteomes" id="UP000236291"/>
    </source>
</evidence>
<organism evidence="1 2">
    <name type="scientific">Trifolium pratense</name>
    <name type="common">Red clover</name>
    <dbReference type="NCBI Taxonomy" id="57577"/>
    <lineage>
        <taxon>Eukaryota</taxon>
        <taxon>Viridiplantae</taxon>
        <taxon>Streptophyta</taxon>
        <taxon>Embryophyta</taxon>
        <taxon>Tracheophyta</taxon>
        <taxon>Spermatophyta</taxon>
        <taxon>Magnoliopsida</taxon>
        <taxon>eudicotyledons</taxon>
        <taxon>Gunneridae</taxon>
        <taxon>Pentapetalae</taxon>
        <taxon>rosids</taxon>
        <taxon>fabids</taxon>
        <taxon>Fabales</taxon>
        <taxon>Fabaceae</taxon>
        <taxon>Papilionoideae</taxon>
        <taxon>50 kb inversion clade</taxon>
        <taxon>NPAAA clade</taxon>
        <taxon>Hologalegina</taxon>
        <taxon>IRL clade</taxon>
        <taxon>Trifolieae</taxon>
        <taxon>Trifolium</taxon>
    </lineage>
</organism>
<protein>
    <submittedName>
        <fullName evidence="1">Uncharacterized protein</fullName>
    </submittedName>
</protein>
<name>A0A2K3K6Y4_TRIPR</name>
<comment type="caution">
    <text evidence="1">The sequence shown here is derived from an EMBL/GenBank/DDBJ whole genome shotgun (WGS) entry which is preliminary data.</text>
</comment>
<dbReference type="Proteomes" id="UP000236291">
    <property type="component" value="Unassembled WGS sequence"/>
</dbReference>
<reference evidence="1 2" key="2">
    <citation type="journal article" date="2017" name="Front. Plant Sci.">
        <title>Gene Classification and Mining of Molecular Markers Useful in Red Clover (Trifolium pratense) Breeding.</title>
        <authorList>
            <person name="Istvanek J."/>
            <person name="Dluhosova J."/>
            <person name="Dluhos P."/>
            <person name="Patkova L."/>
            <person name="Nedelnik J."/>
            <person name="Repkova J."/>
        </authorList>
    </citation>
    <scope>NUCLEOTIDE SEQUENCE [LARGE SCALE GENOMIC DNA]</scope>
    <source>
        <strain evidence="2">cv. Tatra</strain>
        <tissue evidence="1">Young leaves</tissue>
    </source>
</reference>
<dbReference type="EMBL" id="ASHM01145181">
    <property type="protein sequence ID" value="PNX62033.1"/>
    <property type="molecule type" value="Genomic_DNA"/>
</dbReference>
<proteinExistence type="predicted"/>
<accession>A0A2K3K6Y4</accession>